<dbReference type="PANTHER" id="PTHR14187:SF82">
    <property type="entry name" value="FAMILY CHAPERONE, PUTATIVE (AFU_ORTHOLOGUE AFUA_7G08575)-RELATED"/>
    <property type="match status" value="1"/>
</dbReference>
<keyword evidence="2" id="KW-0067">ATP-binding</keyword>
<dbReference type="GeneID" id="54587805"/>
<dbReference type="AlphaFoldDB" id="A0A6A6HZV7"/>
<evidence type="ECO:0000313" key="3">
    <source>
        <dbReference type="EMBL" id="KAF2243611.1"/>
    </source>
</evidence>
<organism evidence="3 4">
    <name type="scientific">Trematosphaeria pertusa</name>
    <dbReference type="NCBI Taxonomy" id="390896"/>
    <lineage>
        <taxon>Eukaryota</taxon>
        <taxon>Fungi</taxon>
        <taxon>Dikarya</taxon>
        <taxon>Ascomycota</taxon>
        <taxon>Pezizomycotina</taxon>
        <taxon>Dothideomycetes</taxon>
        <taxon>Pleosporomycetidae</taxon>
        <taxon>Pleosporales</taxon>
        <taxon>Massarineae</taxon>
        <taxon>Trematosphaeriaceae</taxon>
        <taxon>Trematosphaeria</taxon>
    </lineage>
</organism>
<keyword evidence="1" id="KW-0547">Nucleotide-binding</keyword>
<dbReference type="Proteomes" id="UP000800094">
    <property type="component" value="Unassembled WGS sequence"/>
</dbReference>
<dbReference type="CDD" id="cd10170">
    <property type="entry name" value="ASKHA_NBD_HSP70"/>
    <property type="match status" value="1"/>
</dbReference>
<dbReference type="InterPro" id="IPR013126">
    <property type="entry name" value="Hsp_70_fam"/>
</dbReference>
<gene>
    <name evidence="3" type="ORF">BU26DRAFT_580691</name>
</gene>
<dbReference type="GO" id="GO:0140662">
    <property type="term" value="F:ATP-dependent protein folding chaperone"/>
    <property type="evidence" value="ECO:0007669"/>
    <property type="project" value="InterPro"/>
</dbReference>
<evidence type="ECO:0000313" key="4">
    <source>
        <dbReference type="Proteomes" id="UP000800094"/>
    </source>
</evidence>
<accession>A0A6A6HZV7</accession>
<sequence length="591" mass="65235">MLGNRLVIGLDYGTTYTGVSFCETSNTASIENQISVVQDWPSSHTMIGTKEKVPSEIAYPPTGIRWGSLIPPHMQRHMWTKLELDSPQKGEAAKIRQELSSAGVDAGSGKHPVDVVADFLAEVKVHLIKNLNNQYGEGLWRTLPITLVITVPAVWSDAAKDRTLQAVRKAGFDVTEFPQLKRTITTTEPEAAAIYTIKALRGSVKDEQLAVGDGFVVCDMGGGTVDLISYRVASIEPTIVEEATIGMGAQCGGSFVDRGFLQWLENKVGVDDFVKVANCRAKDLSRTSLPAKLGKMVQEFSLTAKSGFTGSEEYYLRLPAPLSAIDDEDRGMCDGEIQVTASDLEEMFAFPLGQTCELLVEQLQQARDSGNAKVKYVFMVGGFSESPYMYQKIKKLAAAHGIESIRPAYAWSAIVRGATAKGLEGDGRTPVKYRKCRRHYGTSCTQSFVSGKHRQNDSFDCPYTGEKRADNQMNWLVTKGEDLATGESKHASLEFYQNFWPRQNRKMKLRLLASDAAMRPGRSKDKRVYNVAELTIDLNSVPESEFAAMRSPSGTTFYRLNFQVEFAVQSALEFWLSVKGVKYGSVTATYN</sequence>
<keyword evidence="4" id="KW-1185">Reference proteome</keyword>
<dbReference type="RefSeq" id="XP_033678615.1">
    <property type="nucleotide sequence ID" value="XM_033834475.1"/>
</dbReference>
<dbReference type="InterPro" id="IPR043129">
    <property type="entry name" value="ATPase_NBD"/>
</dbReference>
<evidence type="ECO:0000256" key="1">
    <source>
        <dbReference type="ARBA" id="ARBA00022741"/>
    </source>
</evidence>
<reference evidence="3" key="1">
    <citation type="journal article" date="2020" name="Stud. Mycol.">
        <title>101 Dothideomycetes genomes: a test case for predicting lifestyles and emergence of pathogens.</title>
        <authorList>
            <person name="Haridas S."/>
            <person name="Albert R."/>
            <person name="Binder M."/>
            <person name="Bloem J."/>
            <person name="Labutti K."/>
            <person name="Salamov A."/>
            <person name="Andreopoulos B."/>
            <person name="Baker S."/>
            <person name="Barry K."/>
            <person name="Bills G."/>
            <person name="Bluhm B."/>
            <person name="Cannon C."/>
            <person name="Castanera R."/>
            <person name="Culley D."/>
            <person name="Daum C."/>
            <person name="Ezra D."/>
            <person name="Gonzalez J."/>
            <person name="Henrissat B."/>
            <person name="Kuo A."/>
            <person name="Liang C."/>
            <person name="Lipzen A."/>
            <person name="Lutzoni F."/>
            <person name="Magnuson J."/>
            <person name="Mondo S."/>
            <person name="Nolan M."/>
            <person name="Ohm R."/>
            <person name="Pangilinan J."/>
            <person name="Park H.-J."/>
            <person name="Ramirez L."/>
            <person name="Alfaro M."/>
            <person name="Sun H."/>
            <person name="Tritt A."/>
            <person name="Yoshinaga Y."/>
            <person name="Zwiers L.-H."/>
            <person name="Turgeon B."/>
            <person name="Goodwin S."/>
            <person name="Spatafora J."/>
            <person name="Crous P."/>
            <person name="Grigoriev I."/>
        </authorList>
    </citation>
    <scope>NUCLEOTIDE SEQUENCE</scope>
    <source>
        <strain evidence="3">CBS 122368</strain>
    </source>
</reference>
<dbReference type="PANTHER" id="PTHR14187">
    <property type="entry name" value="ALPHA KINASE/ELONGATION FACTOR 2 KINASE"/>
    <property type="match status" value="1"/>
</dbReference>
<dbReference type="SUPFAM" id="SSF53067">
    <property type="entry name" value="Actin-like ATPase domain"/>
    <property type="match status" value="2"/>
</dbReference>
<protein>
    <submittedName>
        <fullName evidence="3">Hsp70 family protein</fullName>
    </submittedName>
</protein>
<proteinExistence type="predicted"/>
<dbReference type="GO" id="GO:0005524">
    <property type="term" value="F:ATP binding"/>
    <property type="evidence" value="ECO:0007669"/>
    <property type="project" value="UniProtKB-KW"/>
</dbReference>
<dbReference type="EMBL" id="ML987204">
    <property type="protein sequence ID" value="KAF2243611.1"/>
    <property type="molecule type" value="Genomic_DNA"/>
</dbReference>
<dbReference type="OrthoDB" id="2963168at2759"/>
<dbReference type="Gene3D" id="3.90.640.10">
    <property type="entry name" value="Actin, Chain A, domain 4"/>
    <property type="match status" value="1"/>
</dbReference>
<name>A0A6A6HZV7_9PLEO</name>
<dbReference type="Gene3D" id="3.30.420.40">
    <property type="match status" value="2"/>
</dbReference>
<dbReference type="Pfam" id="PF00012">
    <property type="entry name" value="HSP70"/>
    <property type="match status" value="1"/>
</dbReference>
<evidence type="ECO:0000256" key="2">
    <source>
        <dbReference type="ARBA" id="ARBA00022840"/>
    </source>
</evidence>